<dbReference type="EMBL" id="LUHQ01000004">
    <property type="protein sequence ID" value="OAP00766.1"/>
    <property type="molecule type" value="Genomic_DNA"/>
</dbReference>
<dbReference type="Proteomes" id="UP000078284">
    <property type="component" value="Chromosome 4"/>
</dbReference>
<protein>
    <submittedName>
        <fullName evidence="2">Uncharacterized protein</fullName>
    </submittedName>
</protein>
<feature type="region of interest" description="Disordered" evidence="1">
    <location>
        <begin position="80"/>
        <end position="121"/>
    </location>
</feature>
<evidence type="ECO:0000256" key="1">
    <source>
        <dbReference type="SAM" id="MobiDB-lite"/>
    </source>
</evidence>
<accession>A0A178V4I5</accession>
<reference evidence="3" key="1">
    <citation type="journal article" date="2016" name="Proc. Natl. Acad. Sci. U.S.A.">
        <title>Chromosome-level assembly of Arabidopsis thaliana Ler reveals the extent of translocation and inversion polymorphisms.</title>
        <authorList>
            <person name="Zapata L."/>
            <person name="Ding J."/>
            <person name="Willing E.M."/>
            <person name="Hartwig B."/>
            <person name="Bezdan D."/>
            <person name="Jiao W.B."/>
            <person name="Patel V."/>
            <person name="Velikkakam James G."/>
            <person name="Koornneef M."/>
            <person name="Ossowski S."/>
            <person name="Schneeberger K."/>
        </authorList>
    </citation>
    <scope>NUCLEOTIDE SEQUENCE [LARGE SCALE GENOMIC DNA]</scope>
    <source>
        <strain evidence="3">cv. Landsberg erecta</strain>
    </source>
</reference>
<comment type="caution">
    <text evidence="2">The sequence shown here is derived from an EMBL/GenBank/DDBJ whole genome shotgun (WGS) entry which is preliminary data.</text>
</comment>
<sequence>MDLAKAYTKLIQLLKMETGKQAGKIKMDRLMLSIESRETENLRSGESKNHNFVAASKELEHGREISVLDHPLLLSMHQARHRTPRKLVPPTIGSTTTSPDLATRRIWSYPQNSRSEPLRKP</sequence>
<evidence type="ECO:0000313" key="2">
    <source>
        <dbReference type="EMBL" id="OAP00766.1"/>
    </source>
</evidence>
<evidence type="ECO:0000313" key="3">
    <source>
        <dbReference type="Proteomes" id="UP000078284"/>
    </source>
</evidence>
<name>A0A178V4I5_ARATH</name>
<proteinExistence type="predicted"/>
<gene>
    <name evidence="2" type="ordered locus">AXX17_At4g05980</name>
</gene>
<organism evidence="2 3">
    <name type="scientific">Arabidopsis thaliana</name>
    <name type="common">Mouse-ear cress</name>
    <dbReference type="NCBI Taxonomy" id="3702"/>
    <lineage>
        <taxon>Eukaryota</taxon>
        <taxon>Viridiplantae</taxon>
        <taxon>Streptophyta</taxon>
        <taxon>Embryophyta</taxon>
        <taxon>Tracheophyta</taxon>
        <taxon>Spermatophyta</taxon>
        <taxon>Magnoliopsida</taxon>
        <taxon>eudicotyledons</taxon>
        <taxon>Gunneridae</taxon>
        <taxon>Pentapetalae</taxon>
        <taxon>rosids</taxon>
        <taxon>malvids</taxon>
        <taxon>Brassicales</taxon>
        <taxon>Brassicaceae</taxon>
        <taxon>Camelineae</taxon>
        <taxon>Arabidopsis</taxon>
    </lineage>
</organism>
<dbReference type="AlphaFoldDB" id="A0A178V4I5"/>